<proteinExistence type="predicted"/>
<protein>
    <submittedName>
        <fullName evidence="1">2-oxoglutarate dehydrogenase E1 component</fullName>
        <ecNumber evidence="1">1.2.4.2</ecNumber>
    </submittedName>
</protein>
<accession>A0ACC2TL03</accession>
<evidence type="ECO:0000313" key="1">
    <source>
        <dbReference type="EMBL" id="KAJ9075400.1"/>
    </source>
</evidence>
<evidence type="ECO:0000313" key="2">
    <source>
        <dbReference type="Proteomes" id="UP001165960"/>
    </source>
</evidence>
<reference evidence="1" key="1">
    <citation type="submission" date="2022-04" db="EMBL/GenBank/DDBJ databases">
        <title>Genome of the entomopathogenic fungus Entomophthora muscae.</title>
        <authorList>
            <person name="Elya C."/>
            <person name="Lovett B.R."/>
            <person name="Lee E."/>
            <person name="Macias A.M."/>
            <person name="Hajek A.E."/>
            <person name="De Bivort B.L."/>
            <person name="Kasson M.T."/>
            <person name="De Fine Licht H.H."/>
            <person name="Stajich J.E."/>
        </authorList>
    </citation>
    <scope>NUCLEOTIDE SEQUENCE</scope>
    <source>
        <strain evidence="1">Berkeley</strain>
    </source>
</reference>
<comment type="caution">
    <text evidence="1">The sequence shown here is derived from an EMBL/GenBank/DDBJ whole genome shotgun (WGS) entry which is preliminary data.</text>
</comment>
<gene>
    <name evidence="1" type="primary">KGD1_3</name>
    <name evidence="1" type="ORF">DSO57_1036437</name>
</gene>
<dbReference type="Proteomes" id="UP001165960">
    <property type="component" value="Unassembled WGS sequence"/>
</dbReference>
<name>A0ACC2TL03_9FUNG</name>
<keyword evidence="1" id="KW-0560">Oxidoreductase</keyword>
<dbReference type="EMBL" id="QTSX02002480">
    <property type="protein sequence ID" value="KAJ9075400.1"/>
    <property type="molecule type" value="Genomic_DNA"/>
</dbReference>
<sequence>MSWLFSRKPIAQLLDLSIAIFQTQKKSQWLQERIESPSFYQNTKKEREMALGRLSDADSFERMFATKFATVKRYGVEGGDSMLPALMSIVDQCGEKDVSSVVIGMPHRGRLNVYTNMMGNPAEEVFAEFSGKAEPPHPWSGDSSYHLACQTNVKTPSGKEVELSLTANPSHLEAVHPVALGTTRAKQGTGKEAMAIIVHGDAAMAGQGVVYEAMGFHHLPKYETGGSIHLVVNNQIGFTTNPHYSRSTRYCCDIAKMAEAPVLHVNGDDVDAVLAATRLAVEWRHAFRQDIFIDLVCYRKNGHNEVDQPSYTQPKMYAAIAKHVPVLTAYANHLVAEGTVSKNYVDQIQRASWERMEKAYAASRGLSPKSKEWEFRSNGLSSPAELNSSKVECPPTGAKPQHLSRVAEVISTYPRNFHIHPNLVKVLQARERMAKEGTSIDWATAEQLAFGTLLLEGKSVRISGQDVERGTFSQRHAVLVDQVTEARHVPLNHMSESQGTFHPCNSHLSEFGVLGFELGYSVASPSSLVLWEAQFGDFSNVAQCMIDQFVASGEQKWLQSTGLTMLLPHGFDGNGPEHSSGRLERYLQLTDEDPHTYPDAAMQHQKINWSVVSCTTPANYFHALRRQVHRPFRKPLVCFNGKGLLRHPLARSTTDDLQEDGPGFQSAYPEQFSEELLAPQKIRTHILCTGQVYLRLLRARQQNNIKDVAISRIEELAPFPFNHVAKYCKSYPNAEIVWCQEEPVNMGAYSHVLPRIETALNHHQLTLGPIRYAGRTASAAVAVGNKTRHLQEDHDLISSALFGSPRPVQSIVNGVPVF</sequence>
<organism evidence="1 2">
    <name type="scientific">Entomophthora muscae</name>
    <dbReference type="NCBI Taxonomy" id="34485"/>
    <lineage>
        <taxon>Eukaryota</taxon>
        <taxon>Fungi</taxon>
        <taxon>Fungi incertae sedis</taxon>
        <taxon>Zoopagomycota</taxon>
        <taxon>Entomophthoromycotina</taxon>
        <taxon>Entomophthoromycetes</taxon>
        <taxon>Entomophthorales</taxon>
        <taxon>Entomophthoraceae</taxon>
        <taxon>Entomophthora</taxon>
    </lineage>
</organism>
<keyword evidence="2" id="KW-1185">Reference proteome</keyword>
<dbReference type="EC" id="1.2.4.2" evidence="1"/>